<organism evidence="1 2">
    <name type="scientific">Autumnicola musiva</name>
    <dbReference type="NCBI Taxonomy" id="3075589"/>
    <lineage>
        <taxon>Bacteria</taxon>
        <taxon>Pseudomonadati</taxon>
        <taxon>Bacteroidota</taxon>
        <taxon>Flavobacteriia</taxon>
        <taxon>Flavobacteriales</taxon>
        <taxon>Flavobacteriaceae</taxon>
        <taxon>Autumnicola</taxon>
    </lineage>
</organism>
<keyword evidence="2" id="KW-1185">Reference proteome</keyword>
<sequence>MKNILKYILLFLILSFSSCKEEFTPEIIDFQTALVVEANISDNLEIQSIKLSKTMRLEEEEPLIEDNAEITVLSNDGENHQFSQGTNGVYYSNTAFSAKPDVYYSLLIETSDGKVYQSSEVKLPEEAMLTNVYAEKITKNDVEGIQVYADSKGSANNGTYFRYQYEETYEIESPYYSGFEASLKNIIQFGETYDVEVTLGNEIGEGRICYSSNFSHGINQITTSNLAENLAEAVPIRFIDGKDPIIRERFSIKVIQYTESPEAYSFYKILNDLGSSESIFSQNQPGAIQGNIYNTANSEDLVIGYFDVALKESKRIFFNHEDFNIPTPAYFYDCETITYDYKDNLPVPFDGDLNERQALYEALKNNEYEIVPEQTEEELIYTIVRTECANCTSFSSKTKPEFWID</sequence>
<dbReference type="PROSITE" id="PS51257">
    <property type="entry name" value="PROKAR_LIPOPROTEIN"/>
    <property type="match status" value="1"/>
</dbReference>
<dbReference type="InterPro" id="IPR025345">
    <property type="entry name" value="DUF4249"/>
</dbReference>
<evidence type="ECO:0000313" key="1">
    <source>
        <dbReference type="EMBL" id="MDT0678757.1"/>
    </source>
</evidence>
<reference evidence="1 2" key="1">
    <citation type="submission" date="2023-09" db="EMBL/GenBank/DDBJ databases">
        <authorList>
            <person name="Rey-Velasco X."/>
        </authorList>
    </citation>
    <scope>NUCLEOTIDE SEQUENCE [LARGE SCALE GENOMIC DNA]</scope>
    <source>
        <strain evidence="1 2">F117</strain>
    </source>
</reference>
<accession>A0ABU3DB59</accession>
<name>A0ABU3DB59_9FLAO</name>
<dbReference type="EMBL" id="JAVRHK010000038">
    <property type="protein sequence ID" value="MDT0678757.1"/>
    <property type="molecule type" value="Genomic_DNA"/>
</dbReference>
<dbReference type="RefSeq" id="WP_311505090.1">
    <property type="nucleotide sequence ID" value="NZ_JAVRHK010000038.1"/>
</dbReference>
<comment type="caution">
    <text evidence="1">The sequence shown here is derived from an EMBL/GenBank/DDBJ whole genome shotgun (WGS) entry which is preliminary data.</text>
</comment>
<proteinExistence type="predicted"/>
<evidence type="ECO:0000313" key="2">
    <source>
        <dbReference type="Proteomes" id="UP001262582"/>
    </source>
</evidence>
<gene>
    <name evidence="1" type="ORF">RM539_19465</name>
</gene>
<dbReference type="Proteomes" id="UP001262582">
    <property type="component" value="Unassembled WGS sequence"/>
</dbReference>
<protein>
    <submittedName>
        <fullName evidence="1">DUF4249 domain-containing protein</fullName>
    </submittedName>
</protein>
<dbReference type="Pfam" id="PF14054">
    <property type="entry name" value="DUF4249"/>
    <property type="match status" value="1"/>
</dbReference>